<dbReference type="PANTHER" id="PTHR36508">
    <property type="entry name" value="PROTEIN SLYX"/>
    <property type="match status" value="1"/>
</dbReference>
<dbReference type="Proteomes" id="UP001205843">
    <property type="component" value="Unassembled WGS sequence"/>
</dbReference>
<dbReference type="PANTHER" id="PTHR36508:SF1">
    <property type="entry name" value="PROTEIN SLYX"/>
    <property type="match status" value="1"/>
</dbReference>
<sequence>MSEERITILEEKLAYQEHAVAELSDALYRQQQRVDLLESLCAQMADRLRKLGERSEGSDEGSELPPHY</sequence>
<dbReference type="AlphaFoldDB" id="A0AAE3G4Z4"/>
<gene>
    <name evidence="1" type="ORF">J2T57_003110</name>
</gene>
<keyword evidence="2" id="KW-1185">Reference proteome</keyword>
<evidence type="ECO:0000313" key="2">
    <source>
        <dbReference type="Proteomes" id="UP001205843"/>
    </source>
</evidence>
<dbReference type="Gene3D" id="1.20.5.300">
    <property type="match status" value="1"/>
</dbReference>
<comment type="caution">
    <text evidence="1">The sequence shown here is derived from an EMBL/GenBank/DDBJ whole genome shotgun (WGS) entry which is preliminary data.</text>
</comment>
<dbReference type="RefSeq" id="WP_253480343.1">
    <property type="nucleotide sequence ID" value="NZ_JALJXV010000007.1"/>
</dbReference>
<dbReference type="InterPro" id="IPR007236">
    <property type="entry name" value="SlyX"/>
</dbReference>
<protein>
    <submittedName>
        <fullName evidence="1">SlyX protein</fullName>
    </submittedName>
</protein>
<accession>A0AAE3G4Z4</accession>
<evidence type="ECO:0000313" key="1">
    <source>
        <dbReference type="EMBL" id="MCP1675955.1"/>
    </source>
</evidence>
<proteinExistence type="predicted"/>
<dbReference type="EMBL" id="JALJXV010000007">
    <property type="protein sequence ID" value="MCP1675955.1"/>
    <property type="molecule type" value="Genomic_DNA"/>
</dbReference>
<name>A0AAE3G4Z4_9GAMM</name>
<organism evidence="1 2">
    <name type="scientific">Natronocella acetinitrilica</name>
    <dbReference type="NCBI Taxonomy" id="414046"/>
    <lineage>
        <taxon>Bacteria</taxon>
        <taxon>Pseudomonadati</taxon>
        <taxon>Pseudomonadota</taxon>
        <taxon>Gammaproteobacteria</taxon>
        <taxon>Chromatiales</taxon>
        <taxon>Ectothiorhodospiraceae</taxon>
        <taxon>Natronocella</taxon>
    </lineage>
</organism>
<dbReference type="Pfam" id="PF04102">
    <property type="entry name" value="SlyX"/>
    <property type="match status" value="1"/>
</dbReference>
<reference evidence="1" key="1">
    <citation type="submission" date="2022-03" db="EMBL/GenBank/DDBJ databases">
        <title>Genomic Encyclopedia of Type Strains, Phase III (KMG-III): the genomes of soil and plant-associated and newly described type strains.</title>
        <authorList>
            <person name="Whitman W."/>
        </authorList>
    </citation>
    <scope>NUCLEOTIDE SEQUENCE</scope>
    <source>
        <strain evidence="1">ANL 6-2</strain>
    </source>
</reference>